<feature type="signal peptide" evidence="12">
    <location>
        <begin position="1"/>
        <end position="22"/>
    </location>
</feature>
<dbReference type="GO" id="GO:0038039">
    <property type="term" value="C:G protein-coupled receptor heterodimeric complex"/>
    <property type="evidence" value="ECO:0007669"/>
    <property type="project" value="TreeGrafter"/>
</dbReference>
<keyword evidence="4" id="KW-0297">G-protein coupled receptor</keyword>
<evidence type="ECO:0000256" key="1">
    <source>
        <dbReference type="ARBA" id="ARBA00004141"/>
    </source>
</evidence>
<dbReference type="PRINTS" id="PR01176">
    <property type="entry name" value="GABABRECEPTR"/>
</dbReference>
<proteinExistence type="predicted"/>
<evidence type="ECO:0000256" key="5">
    <source>
        <dbReference type="ARBA" id="ARBA00023136"/>
    </source>
</evidence>
<dbReference type="AlphaFoldDB" id="A0A7S4AE02"/>
<feature type="compositionally biased region" description="Low complexity" evidence="10">
    <location>
        <begin position="104"/>
        <end position="114"/>
    </location>
</feature>
<keyword evidence="6" id="KW-0675">Receptor</keyword>
<feature type="compositionally biased region" description="Basic and acidic residues" evidence="10">
    <location>
        <begin position="94"/>
        <end position="103"/>
    </location>
</feature>
<evidence type="ECO:0000256" key="11">
    <source>
        <dbReference type="SAM" id="Phobius"/>
    </source>
</evidence>
<keyword evidence="2 11" id="KW-0812">Transmembrane</keyword>
<dbReference type="InterPro" id="IPR017978">
    <property type="entry name" value="GPCR_3_C"/>
</dbReference>
<evidence type="ECO:0000256" key="6">
    <source>
        <dbReference type="ARBA" id="ARBA00023170"/>
    </source>
</evidence>
<protein>
    <recommendedName>
        <fullName evidence="13">G-protein coupled receptors family 3 profile domain-containing protein</fullName>
    </recommendedName>
</protein>
<evidence type="ECO:0000256" key="4">
    <source>
        <dbReference type="ARBA" id="ARBA00023040"/>
    </source>
</evidence>
<dbReference type="PANTHER" id="PTHR10519">
    <property type="entry name" value="GABA-B RECEPTOR"/>
    <property type="match status" value="1"/>
</dbReference>
<accession>A0A7S4AE02</accession>
<feature type="transmembrane region" description="Helical" evidence="11">
    <location>
        <begin position="693"/>
        <end position="712"/>
    </location>
</feature>
<dbReference type="Gene3D" id="3.40.190.10">
    <property type="entry name" value="Periplasmic binding protein-like II"/>
    <property type="match status" value="1"/>
</dbReference>
<dbReference type="InterPro" id="IPR002455">
    <property type="entry name" value="GPCR3_GABA-B"/>
</dbReference>
<evidence type="ECO:0000256" key="12">
    <source>
        <dbReference type="SAM" id="SignalP"/>
    </source>
</evidence>
<evidence type="ECO:0000256" key="2">
    <source>
        <dbReference type="ARBA" id="ARBA00022692"/>
    </source>
</evidence>
<evidence type="ECO:0000256" key="9">
    <source>
        <dbReference type="SAM" id="Coils"/>
    </source>
</evidence>
<dbReference type="CDD" id="cd15047">
    <property type="entry name" value="7tmC_GABA-B-like"/>
    <property type="match status" value="1"/>
</dbReference>
<keyword evidence="8" id="KW-0807">Transducer</keyword>
<feature type="coiled-coil region" evidence="9">
    <location>
        <begin position="984"/>
        <end position="1011"/>
    </location>
</feature>
<keyword evidence="12" id="KW-0732">Signal</keyword>
<evidence type="ECO:0000256" key="10">
    <source>
        <dbReference type="SAM" id="MobiDB-lite"/>
    </source>
</evidence>
<evidence type="ECO:0000256" key="7">
    <source>
        <dbReference type="ARBA" id="ARBA00023180"/>
    </source>
</evidence>
<feature type="transmembrane region" description="Helical" evidence="11">
    <location>
        <begin position="831"/>
        <end position="850"/>
    </location>
</feature>
<dbReference type="EMBL" id="HBIX01006548">
    <property type="protein sequence ID" value="CAE0712411.1"/>
    <property type="molecule type" value="Transcribed_RNA"/>
</dbReference>
<feature type="region of interest" description="Disordered" evidence="10">
    <location>
        <begin position="94"/>
        <end position="114"/>
    </location>
</feature>
<evidence type="ECO:0000256" key="3">
    <source>
        <dbReference type="ARBA" id="ARBA00022989"/>
    </source>
</evidence>
<keyword evidence="7" id="KW-0325">Glycoprotein</keyword>
<feature type="domain" description="G-protein coupled receptors family 3 profile" evidence="13">
    <location>
        <begin position="724"/>
        <end position="920"/>
    </location>
</feature>
<feature type="transmembrane region" description="Helical" evidence="11">
    <location>
        <begin position="658"/>
        <end position="678"/>
    </location>
</feature>
<dbReference type="PROSITE" id="PS50259">
    <property type="entry name" value="G_PROTEIN_RECEP_F3_4"/>
    <property type="match status" value="1"/>
</dbReference>
<dbReference type="PANTHER" id="PTHR10519:SF20">
    <property type="entry name" value="G-PROTEIN COUPLED RECEPTOR 156-RELATED"/>
    <property type="match status" value="1"/>
</dbReference>
<dbReference type="Pfam" id="PF00003">
    <property type="entry name" value="7tm_3"/>
    <property type="match status" value="1"/>
</dbReference>
<feature type="transmembrane region" description="Helical" evidence="11">
    <location>
        <begin position="894"/>
        <end position="914"/>
    </location>
</feature>
<evidence type="ECO:0000313" key="14">
    <source>
        <dbReference type="EMBL" id="CAE0712411.1"/>
    </source>
</evidence>
<feature type="transmembrane region" description="Helical" evidence="11">
    <location>
        <begin position="772"/>
        <end position="792"/>
    </location>
</feature>
<keyword evidence="3 11" id="KW-1133">Transmembrane helix</keyword>
<organism evidence="14">
    <name type="scientific">Pseudo-nitzschia australis</name>
    <dbReference type="NCBI Taxonomy" id="44445"/>
    <lineage>
        <taxon>Eukaryota</taxon>
        <taxon>Sar</taxon>
        <taxon>Stramenopiles</taxon>
        <taxon>Ochrophyta</taxon>
        <taxon>Bacillariophyta</taxon>
        <taxon>Bacillariophyceae</taxon>
        <taxon>Bacillariophycidae</taxon>
        <taxon>Bacillariales</taxon>
        <taxon>Bacillariaceae</taxon>
        <taxon>Pseudo-nitzschia</taxon>
    </lineage>
</organism>
<sequence length="1064" mass="119854">MKLPETMKFLVVAATIATAVSSSSSPSPPSSSSSSWASFAKDDDDIVLNRKLQSDECCTSCEIEQEQIGSTISSTTNLPLEGGSYGVRRVEIKSESNDNHDGENNTNTTTNGTTNHPVIRILTWNQPKQALEAYADLYRKSHPEAPKVRIYGVPNLNDLNYEVTNELRLPSAAFDGFVVPPAFLGDMYQQRAGQALSVWTTQEDIETEQDDQYNNSLIDDLLPYYRYNVATYDGKIRGLPILSGSQAMILFRKDYLDALNLPTPKTWEHWTTLASAISNAEPPFLGDKGDSQQPVYGACLGLLSQAGCRKRKSLDNQPCNSQTMTYLGMMMATMTQYMGNSTGFMMAIDNTTKTGLDPLFQPTLTRILKWMEDQVKNSELRSLTQDSLESMNNFREGRCAWTISIDHDRELLKDNNIGFVPLPGSHQVLNRGVVSTIAESITKFNSRYNGGAPDVMINCTDTCDKNCQLLGTTTLCPYGEDVENWGRANHVPFGAVDATIGTVSGLISLSQQEQAKNFFKFVLASETGDNVSDHGRMRQPLTYSDLEKSDVQNYKNTLSTLTSNPNAAIPFRVPNAFNLLSDLDDRIYDYLLEGDYSEVRREEVAWSAEKSWQIMIPMHDARGRMRNNLPTSFFYNQSLGIHVPLPASDLYIGWTLRGIMWTLAGLSCLASFYFAILVRRHKRERVIRASQPVFLYLICGGTFTMALSAFAVGIEDDIASYRMNVFACCIRYWLYSMGFTAVIAALFTKIWMLGKAFRMPGNERLQITKWEILIPFMIIFAISFLVLLIWTITDGQEWVRVPVHNSDLYSLNIIEESTLGMCVSKHTDWDIAFLLAFNYAILVLALVQSYECRRITTEYAESAWVAIAITIFAQTWLIYLPLVMLVDQNPTTYFLLRSCAALFTSFTVLLLIFVPKIQYLYAELAESKKNETDGEESRNSSIKSDDDFTSGIISPQAINSRRKVPKGTLGIRIVQHTYLDSDQLDELQDAVDKAEQRNIMLRDTREKLKENLEERRYARKHRLSSVTTDSSMIGFGARFDSISEKFCDIVNAKPDRINSQPKLF</sequence>
<reference evidence="14" key="1">
    <citation type="submission" date="2021-01" db="EMBL/GenBank/DDBJ databases">
        <authorList>
            <person name="Corre E."/>
            <person name="Pelletier E."/>
            <person name="Niang G."/>
            <person name="Scheremetjew M."/>
            <person name="Finn R."/>
            <person name="Kale V."/>
            <person name="Holt S."/>
            <person name="Cochrane G."/>
            <person name="Meng A."/>
            <person name="Brown T."/>
            <person name="Cohen L."/>
        </authorList>
    </citation>
    <scope>NUCLEOTIDE SEQUENCE</scope>
    <source>
        <strain evidence="14">10249 10 AB</strain>
    </source>
</reference>
<keyword evidence="9" id="KW-0175">Coiled coil</keyword>
<feature type="transmembrane region" description="Helical" evidence="11">
    <location>
        <begin position="862"/>
        <end position="882"/>
    </location>
</feature>
<feature type="transmembrane region" description="Helical" evidence="11">
    <location>
        <begin position="732"/>
        <end position="751"/>
    </location>
</feature>
<comment type="subcellular location">
    <subcellularLocation>
        <location evidence="1">Membrane</location>
        <topology evidence="1">Multi-pass membrane protein</topology>
    </subcellularLocation>
</comment>
<feature type="chain" id="PRO_5030648806" description="G-protein coupled receptors family 3 profile domain-containing protein" evidence="12">
    <location>
        <begin position="23"/>
        <end position="1064"/>
    </location>
</feature>
<dbReference type="GO" id="GO:0004965">
    <property type="term" value="F:G protein-coupled GABA receptor activity"/>
    <property type="evidence" value="ECO:0007669"/>
    <property type="project" value="InterPro"/>
</dbReference>
<evidence type="ECO:0000259" key="13">
    <source>
        <dbReference type="PROSITE" id="PS50259"/>
    </source>
</evidence>
<dbReference type="SUPFAM" id="SSF53850">
    <property type="entry name" value="Periplasmic binding protein-like II"/>
    <property type="match status" value="1"/>
</dbReference>
<gene>
    <name evidence="14" type="ORF">PAUS00366_LOCUS5163</name>
</gene>
<name>A0A7S4AE02_9STRA</name>
<keyword evidence="5 11" id="KW-0472">Membrane</keyword>
<evidence type="ECO:0000256" key="8">
    <source>
        <dbReference type="ARBA" id="ARBA00023224"/>
    </source>
</evidence>